<protein>
    <recommendedName>
        <fullName evidence="6">DUF2065 domain-containing protein</fullName>
    </recommendedName>
</protein>
<comment type="caution">
    <text evidence="2">The sequence shown here is derived from an EMBL/GenBank/DDBJ whole genome shotgun (WGS) entry which is preliminary data.</text>
</comment>
<keyword evidence="1" id="KW-0472">Membrane</keyword>
<dbReference type="EMBL" id="JRAA01000001">
    <property type="protein sequence ID" value="KHF26167.1"/>
    <property type="molecule type" value="Genomic_DNA"/>
</dbReference>
<evidence type="ECO:0000313" key="2">
    <source>
        <dbReference type="EMBL" id="KHF26167.1"/>
    </source>
</evidence>
<dbReference type="STRING" id="2340.JV46_15120"/>
<feature type="transmembrane region" description="Helical" evidence="1">
    <location>
        <begin position="43"/>
        <end position="59"/>
    </location>
</feature>
<feature type="transmembrane region" description="Helical" evidence="1">
    <location>
        <begin position="6"/>
        <end position="22"/>
    </location>
</feature>
<evidence type="ECO:0000256" key="1">
    <source>
        <dbReference type="SAM" id="Phobius"/>
    </source>
</evidence>
<dbReference type="Proteomes" id="UP000030856">
    <property type="component" value="Unassembled WGS sequence"/>
</dbReference>
<evidence type="ECO:0000313" key="5">
    <source>
        <dbReference type="Proteomes" id="UP000190962"/>
    </source>
</evidence>
<proteinExistence type="predicted"/>
<dbReference type="Pfam" id="PF09838">
    <property type="entry name" value="DUF2065"/>
    <property type="match status" value="1"/>
</dbReference>
<keyword evidence="1" id="KW-0812">Transmembrane</keyword>
<dbReference type="Proteomes" id="UP000190962">
    <property type="component" value="Unassembled WGS sequence"/>
</dbReference>
<dbReference type="EMBL" id="MPNX01000002">
    <property type="protein sequence ID" value="OOY35887.1"/>
    <property type="molecule type" value="Genomic_DNA"/>
</dbReference>
<dbReference type="InterPro" id="IPR019201">
    <property type="entry name" value="DUF2065"/>
</dbReference>
<reference evidence="2 4" key="1">
    <citation type="journal article" date="2014" name="BMC Genomics">
        <title>The genome of the intracellular bacterium of the coastal bivalve, Solemya velum: a blueprint for thriving in and out of symbiosis.</title>
        <authorList>
            <person name="Dmytrenko O."/>
            <person name="Russell S.L."/>
            <person name="Loo W.T."/>
            <person name="Fontanez K.M."/>
            <person name="Liao L."/>
            <person name="Roeselers G."/>
            <person name="Sharma R."/>
            <person name="Stewart F.J."/>
            <person name="Newton I.L."/>
            <person name="Woyke T."/>
            <person name="Wu D."/>
            <person name="Lang J.M."/>
            <person name="Eisen J.A."/>
            <person name="Cavanaugh C.M."/>
        </authorList>
    </citation>
    <scope>NUCLEOTIDE SEQUENCE [LARGE SCALE GENOMIC DNA]</scope>
    <source>
        <strain evidence="2 4">WH</strain>
    </source>
</reference>
<evidence type="ECO:0000313" key="3">
    <source>
        <dbReference type="EMBL" id="OOY35887.1"/>
    </source>
</evidence>
<dbReference type="RefSeq" id="WP_043115901.1">
    <property type="nucleotide sequence ID" value="NZ_JRAA01000001.1"/>
</dbReference>
<evidence type="ECO:0000313" key="4">
    <source>
        <dbReference type="Proteomes" id="UP000030856"/>
    </source>
</evidence>
<gene>
    <name evidence="3" type="ORF">BOV88_02255</name>
    <name evidence="2" type="ORF">JV46_15120</name>
</gene>
<dbReference type="eggNOG" id="COG3242">
    <property type="taxonomic scope" value="Bacteria"/>
</dbReference>
<reference evidence="3 5" key="2">
    <citation type="submission" date="2016-11" db="EMBL/GenBank/DDBJ databases">
        <title>Mixed transmission modes and dynamic genome evolution in an obligate animal-bacterial symbiosis.</title>
        <authorList>
            <person name="Russell S.L."/>
            <person name="Corbett-Detig R.B."/>
            <person name="Cavanaugh C.M."/>
        </authorList>
    </citation>
    <scope>NUCLEOTIDE SEQUENCE [LARGE SCALE GENOMIC DNA]</scope>
    <source>
        <strain evidence="3">MA-KB16</strain>
    </source>
</reference>
<dbReference type="PANTHER" id="PTHR38602:SF1">
    <property type="entry name" value="INNER MEMBRANE PROTEIN"/>
    <property type="match status" value="1"/>
</dbReference>
<dbReference type="PANTHER" id="PTHR38602">
    <property type="entry name" value="INNER MEMBRANE PROTEIN-RELATED"/>
    <property type="match status" value="1"/>
</dbReference>
<sequence>MQDLWAALALLMIIEGIFPFLSPQKFRETMRKMSDMDDNSMRTAGIISMIAGLVLLYLVRL</sequence>
<organism evidence="2 4">
    <name type="scientific">Solemya velum gill symbiont</name>
    <dbReference type="NCBI Taxonomy" id="2340"/>
    <lineage>
        <taxon>Bacteria</taxon>
        <taxon>Pseudomonadati</taxon>
        <taxon>Pseudomonadota</taxon>
        <taxon>Gammaproteobacteria</taxon>
        <taxon>sulfur-oxidizing symbionts</taxon>
    </lineage>
</organism>
<dbReference type="OrthoDB" id="9182237at2"/>
<name>A0A0B0HBW7_SOVGS</name>
<keyword evidence="1" id="KW-1133">Transmembrane helix</keyword>
<accession>A0A0B0HBW7</accession>
<evidence type="ECO:0008006" key="6">
    <source>
        <dbReference type="Google" id="ProtNLM"/>
    </source>
</evidence>
<keyword evidence="4" id="KW-1185">Reference proteome</keyword>
<dbReference type="AlphaFoldDB" id="A0A0B0HBW7"/>